<proteinExistence type="predicted"/>
<reference evidence="1 2" key="1">
    <citation type="journal article" date="2011" name="BMC Genomics">
        <title>Genome sequencing reveals diversification of virulence factor content and possible host adaptation in distinct subpopulations of Salmonella enterica.</title>
        <authorList>
            <person name="den Bakker H.C."/>
            <person name="Moreno Switt A.I."/>
            <person name="Govoni G."/>
            <person name="Cummings C.A."/>
            <person name="Ranieri M.L."/>
            <person name="Degoricija L."/>
            <person name="Hoelzer K."/>
            <person name="Rodriguez-Rivera L.D."/>
            <person name="Brown S."/>
            <person name="Bolchacova E."/>
            <person name="Furtado M.R."/>
            <person name="Wiedmann M."/>
        </authorList>
    </citation>
    <scope>NUCLEOTIDE SEQUENCE [LARGE SCALE GENOMIC DNA]</scope>
    <source>
        <strain evidence="1 2">R8-3668</strain>
    </source>
</reference>
<evidence type="ECO:0000313" key="2">
    <source>
        <dbReference type="Proteomes" id="UP000003532"/>
    </source>
</evidence>
<dbReference type="BioCyc" id="SENT913075:G120P-5188-MONOMER"/>
<comment type="caution">
    <text evidence="1">The sequence shown here is derived from an EMBL/GenBank/DDBJ whole genome shotgun (WGS) entry which is preliminary data.</text>
</comment>
<dbReference type="Proteomes" id="UP000003532">
    <property type="component" value="Unassembled WGS sequence"/>
</dbReference>
<sequence length="47" mass="5814">MLMVRHFYECRWRSFKIFFNVDGVVLKYFKIFFETLNEVGRAIITTF</sequence>
<name>G5NH84_SALET</name>
<accession>G5NH84</accession>
<gene>
    <name evidence="1" type="ORF">LTSEINV_4286</name>
</gene>
<organism evidence="1 2">
    <name type="scientific">Salmonella enterica subsp. enterica serovar Inverness str. R8-3668</name>
    <dbReference type="NCBI Taxonomy" id="913075"/>
    <lineage>
        <taxon>Bacteria</taxon>
        <taxon>Pseudomonadati</taxon>
        <taxon>Pseudomonadota</taxon>
        <taxon>Gammaproteobacteria</taxon>
        <taxon>Enterobacterales</taxon>
        <taxon>Enterobacteriaceae</taxon>
        <taxon>Salmonella</taxon>
    </lineage>
</organism>
<dbReference type="EMBL" id="AFCO01001411">
    <property type="protein sequence ID" value="EHC53318.1"/>
    <property type="molecule type" value="Genomic_DNA"/>
</dbReference>
<dbReference type="PATRIC" id="fig|913075.3.peg.3330"/>
<protein>
    <submittedName>
        <fullName evidence="1">Uncharacterized protein</fullName>
    </submittedName>
</protein>
<evidence type="ECO:0000313" key="1">
    <source>
        <dbReference type="EMBL" id="EHC53318.1"/>
    </source>
</evidence>
<dbReference type="AlphaFoldDB" id="G5NH84"/>